<evidence type="ECO:0000256" key="1">
    <source>
        <dbReference type="SAM" id="SignalP"/>
    </source>
</evidence>
<gene>
    <name evidence="2" type="ORF">DL546_009263</name>
</gene>
<feature type="signal peptide" evidence="1">
    <location>
        <begin position="1"/>
        <end position="18"/>
    </location>
</feature>
<dbReference type="Proteomes" id="UP000275385">
    <property type="component" value="Unassembled WGS sequence"/>
</dbReference>
<name>A0A420YNT4_9PEZI</name>
<sequence length="166" mass="16822">MYLPALLATALGAVVVNAVVNDIGVPSTIKSGDTFNILGHQTIGQGYGDYVIVFGIQNGAPSSDTAAFGNIFAGPFNLATFGSSYNLTIPNVQAYADKGPAVIKAAIMSLAGVYRDLSVHTISVSTTIGDSTSSSYVYSQGSALIVGGLEARGAGATADGELMGHK</sequence>
<dbReference type="EMBL" id="QVQW01000001">
    <property type="protein sequence ID" value="RKU49559.1"/>
    <property type="molecule type" value="Genomic_DNA"/>
</dbReference>
<accession>A0A420YNT4</accession>
<organism evidence="2 3">
    <name type="scientific">Coniochaeta pulveracea</name>
    <dbReference type="NCBI Taxonomy" id="177199"/>
    <lineage>
        <taxon>Eukaryota</taxon>
        <taxon>Fungi</taxon>
        <taxon>Dikarya</taxon>
        <taxon>Ascomycota</taxon>
        <taxon>Pezizomycotina</taxon>
        <taxon>Sordariomycetes</taxon>
        <taxon>Sordariomycetidae</taxon>
        <taxon>Coniochaetales</taxon>
        <taxon>Coniochaetaceae</taxon>
        <taxon>Coniochaeta</taxon>
    </lineage>
</organism>
<protein>
    <submittedName>
        <fullName evidence="2">Uncharacterized protein</fullName>
    </submittedName>
</protein>
<feature type="chain" id="PRO_5019517602" evidence="1">
    <location>
        <begin position="19"/>
        <end position="166"/>
    </location>
</feature>
<proteinExistence type="predicted"/>
<dbReference type="AlphaFoldDB" id="A0A420YNT4"/>
<keyword evidence="1" id="KW-0732">Signal</keyword>
<comment type="caution">
    <text evidence="2">The sequence shown here is derived from an EMBL/GenBank/DDBJ whole genome shotgun (WGS) entry which is preliminary data.</text>
</comment>
<dbReference type="InterPro" id="IPR045469">
    <property type="entry name" value="Nis1"/>
</dbReference>
<dbReference type="Pfam" id="PF19271">
    <property type="entry name" value="Nis1"/>
    <property type="match status" value="1"/>
</dbReference>
<keyword evidence="3" id="KW-1185">Reference proteome</keyword>
<reference evidence="2 3" key="1">
    <citation type="submission" date="2018-08" db="EMBL/GenBank/DDBJ databases">
        <title>Draft genome of the lignicolous fungus Coniochaeta pulveracea.</title>
        <authorList>
            <person name="Borstlap C.J."/>
            <person name="De Witt R.N."/>
            <person name="Botha A."/>
            <person name="Volschenk H."/>
        </authorList>
    </citation>
    <scope>NUCLEOTIDE SEQUENCE [LARGE SCALE GENOMIC DNA]</scope>
    <source>
        <strain evidence="2 3">CAB683</strain>
    </source>
</reference>
<dbReference type="OrthoDB" id="3913322at2759"/>
<evidence type="ECO:0000313" key="2">
    <source>
        <dbReference type="EMBL" id="RKU49559.1"/>
    </source>
</evidence>
<evidence type="ECO:0000313" key="3">
    <source>
        <dbReference type="Proteomes" id="UP000275385"/>
    </source>
</evidence>